<evidence type="ECO:0000313" key="1">
    <source>
        <dbReference type="EMBL" id="ETR70484.1"/>
    </source>
</evidence>
<dbReference type="AlphaFoldDB" id="A0A1V1P6S5"/>
<reference evidence="2" key="1">
    <citation type="submission" date="2012-11" db="EMBL/GenBank/DDBJ databases">
        <authorList>
            <person name="Lucero-Rivera Y.E."/>
            <person name="Tovar-Ramirez D."/>
        </authorList>
    </citation>
    <scope>NUCLEOTIDE SEQUENCE [LARGE SCALE GENOMIC DNA]</scope>
    <source>
        <strain evidence="2">Araruama</strain>
    </source>
</reference>
<feature type="non-terminal residue" evidence="1">
    <location>
        <position position="1"/>
    </location>
</feature>
<sequence length="82" mass="9935">SDWDAISTVIDTIETFLQNKAECDLTILNKANVYLRFECLKGKNLFVKPQYKDLYCNMVMKTFYELEEADYLREKYYHFKRD</sequence>
<evidence type="ECO:0000313" key="2">
    <source>
        <dbReference type="Proteomes" id="UP000189670"/>
    </source>
</evidence>
<gene>
    <name evidence="1" type="ORF">OMM_08789</name>
</gene>
<accession>A0A1V1P6S5</accession>
<comment type="caution">
    <text evidence="1">The sequence shown here is derived from an EMBL/GenBank/DDBJ whole genome shotgun (WGS) entry which is preliminary data.</text>
</comment>
<organism evidence="1 2">
    <name type="scientific">Candidatus Magnetoglobus multicellularis str. Araruama</name>
    <dbReference type="NCBI Taxonomy" id="890399"/>
    <lineage>
        <taxon>Bacteria</taxon>
        <taxon>Pseudomonadati</taxon>
        <taxon>Thermodesulfobacteriota</taxon>
        <taxon>Desulfobacteria</taxon>
        <taxon>Desulfobacterales</taxon>
        <taxon>Desulfobacteraceae</taxon>
        <taxon>Candidatus Magnetoglobus</taxon>
    </lineage>
</organism>
<dbReference type="EMBL" id="ATBP01000417">
    <property type="protein sequence ID" value="ETR70484.1"/>
    <property type="molecule type" value="Genomic_DNA"/>
</dbReference>
<proteinExistence type="predicted"/>
<name>A0A1V1P6S5_9BACT</name>
<dbReference type="Proteomes" id="UP000189670">
    <property type="component" value="Unassembled WGS sequence"/>
</dbReference>
<protein>
    <submittedName>
        <fullName evidence="1">Uncharacterized protein</fullName>
    </submittedName>
</protein>